<dbReference type="SUPFAM" id="SSF51735">
    <property type="entry name" value="NAD(P)-binding Rossmann-fold domains"/>
    <property type="match status" value="1"/>
</dbReference>
<dbReference type="InterPro" id="IPR002347">
    <property type="entry name" value="SDR_fam"/>
</dbReference>
<reference evidence="3 4" key="1">
    <citation type="submission" date="2015-10" db="EMBL/GenBank/DDBJ databases">
        <title>Draft genome sequence of Novosphingobium fuchskuhlense DSM 25065 isolated from a surface water sample of the southwest basin of Lake Grosse Fuchskuhle.</title>
        <authorList>
            <person name="Ruckert C."/>
            <person name="Winkler A."/>
            <person name="Glaeser J."/>
            <person name="Grossart H.-P."/>
            <person name="Kalinowski J."/>
            <person name="Glaeser S."/>
        </authorList>
    </citation>
    <scope>NUCLEOTIDE SEQUENCE [LARGE SCALE GENOMIC DNA]</scope>
    <source>
        <strain evidence="3 4">FNE08-7</strain>
    </source>
</reference>
<organism evidence="3 4">
    <name type="scientific">Novosphingobium fuchskuhlense</name>
    <dbReference type="NCBI Taxonomy" id="1117702"/>
    <lineage>
        <taxon>Bacteria</taxon>
        <taxon>Pseudomonadati</taxon>
        <taxon>Pseudomonadota</taxon>
        <taxon>Alphaproteobacteria</taxon>
        <taxon>Sphingomonadales</taxon>
        <taxon>Sphingomonadaceae</taxon>
        <taxon>Novosphingobium</taxon>
    </lineage>
</organism>
<evidence type="ECO:0008006" key="5">
    <source>
        <dbReference type="Google" id="ProtNLM"/>
    </source>
</evidence>
<name>A0A124JU58_9SPHN</name>
<dbReference type="RefSeq" id="WP_067911856.1">
    <property type="nucleotide sequence ID" value="NZ_KQ954245.1"/>
</dbReference>
<gene>
    <name evidence="3" type="ORF">AQZ52_13830</name>
</gene>
<dbReference type="FunFam" id="3.40.50.720:FF:000084">
    <property type="entry name" value="Short-chain dehydrogenase reductase"/>
    <property type="match status" value="1"/>
</dbReference>
<dbReference type="PANTHER" id="PTHR24321">
    <property type="entry name" value="DEHYDROGENASES, SHORT CHAIN"/>
    <property type="match status" value="1"/>
</dbReference>
<dbReference type="Proteomes" id="UP000058012">
    <property type="component" value="Unassembled WGS sequence"/>
</dbReference>
<dbReference type="AlphaFoldDB" id="A0A124JU58"/>
<evidence type="ECO:0000256" key="1">
    <source>
        <dbReference type="ARBA" id="ARBA00006484"/>
    </source>
</evidence>
<comment type="caution">
    <text evidence="3">The sequence shown here is derived from an EMBL/GenBank/DDBJ whole genome shotgun (WGS) entry which is preliminary data.</text>
</comment>
<dbReference type="STRING" id="1117702.AQZ52_13830"/>
<dbReference type="InterPro" id="IPR036291">
    <property type="entry name" value="NAD(P)-bd_dom_sf"/>
</dbReference>
<sequence length="265" mass="27440">MDRRIAVISAAASGIGLAIAKALCADGWRVYAGDRDTAAIAALGSGSETLAARVCEVSDAASVEGFYAWIEGDLAAKGAVGIDLLVNNAGIAGPTARLEDQPLDGWNETVGVNLNGTFLMTRGAIPLLRRRAPGSAIINMSSTAGLFGCPLRGPYVATKWAIIGLTKTLAMELGPEGIRVNAICPGSVEGPRIDRVIAADAAERGLTVAEVEHEYKRQTSLRTFATAGDVTAMVQYLMSPAGARISGQALAIDGHTESLSLDMEA</sequence>
<dbReference type="Pfam" id="PF13561">
    <property type="entry name" value="adh_short_C2"/>
    <property type="match status" value="1"/>
</dbReference>
<keyword evidence="2" id="KW-0560">Oxidoreductase</keyword>
<dbReference type="OrthoDB" id="9803333at2"/>
<dbReference type="EMBL" id="LLZS01000008">
    <property type="protein sequence ID" value="KUR70892.1"/>
    <property type="molecule type" value="Genomic_DNA"/>
</dbReference>
<dbReference type="Gene3D" id="3.40.50.720">
    <property type="entry name" value="NAD(P)-binding Rossmann-like Domain"/>
    <property type="match status" value="1"/>
</dbReference>
<dbReference type="GO" id="GO:0016491">
    <property type="term" value="F:oxidoreductase activity"/>
    <property type="evidence" value="ECO:0007669"/>
    <property type="project" value="UniProtKB-KW"/>
</dbReference>
<keyword evidence="4" id="KW-1185">Reference proteome</keyword>
<evidence type="ECO:0000313" key="3">
    <source>
        <dbReference type="EMBL" id="KUR70892.1"/>
    </source>
</evidence>
<protein>
    <recommendedName>
        <fullName evidence="5">3-ketoacyl-ACP reductase</fullName>
    </recommendedName>
</protein>
<dbReference type="CDD" id="cd05233">
    <property type="entry name" value="SDR_c"/>
    <property type="match status" value="1"/>
</dbReference>
<dbReference type="PANTHER" id="PTHR24321:SF8">
    <property type="entry name" value="ESTRADIOL 17-BETA-DEHYDROGENASE 8-RELATED"/>
    <property type="match status" value="1"/>
</dbReference>
<comment type="similarity">
    <text evidence="1">Belongs to the short-chain dehydrogenases/reductases (SDR) family.</text>
</comment>
<dbReference type="PROSITE" id="PS00061">
    <property type="entry name" value="ADH_SHORT"/>
    <property type="match status" value="1"/>
</dbReference>
<accession>A0A124JU58</accession>
<evidence type="ECO:0000313" key="4">
    <source>
        <dbReference type="Proteomes" id="UP000058012"/>
    </source>
</evidence>
<dbReference type="PRINTS" id="PR00080">
    <property type="entry name" value="SDRFAMILY"/>
</dbReference>
<dbReference type="InterPro" id="IPR020904">
    <property type="entry name" value="Sc_DH/Rdtase_CS"/>
</dbReference>
<dbReference type="PRINTS" id="PR00081">
    <property type="entry name" value="GDHRDH"/>
</dbReference>
<proteinExistence type="inferred from homology"/>
<evidence type="ECO:0000256" key="2">
    <source>
        <dbReference type="ARBA" id="ARBA00023002"/>
    </source>
</evidence>